<keyword evidence="7" id="KW-0256">Endoplasmic reticulum</keyword>
<comment type="caution">
    <text evidence="15">The sequence shown here is derived from an EMBL/GenBank/DDBJ whole genome shotgun (WGS) entry which is preliminary data.</text>
</comment>
<dbReference type="GO" id="GO:0036503">
    <property type="term" value="P:ERAD pathway"/>
    <property type="evidence" value="ECO:0007669"/>
    <property type="project" value="TreeGrafter"/>
</dbReference>
<dbReference type="SUPFAM" id="SSF53448">
    <property type="entry name" value="Nucleotide-diphospho-sugar transferases"/>
    <property type="match status" value="1"/>
</dbReference>
<dbReference type="GO" id="GO:0003980">
    <property type="term" value="F:UDP-glucose:glycoprotein glucosyltransferase activity"/>
    <property type="evidence" value="ECO:0007669"/>
    <property type="project" value="InterPro"/>
</dbReference>
<dbReference type="Pfam" id="PF18402">
    <property type="entry name" value="Thioredoxin_14"/>
    <property type="match status" value="1"/>
</dbReference>
<evidence type="ECO:0000256" key="2">
    <source>
        <dbReference type="ARBA" id="ARBA00004319"/>
    </source>
</evidence>
<dbReference type="OrthoDB" id="27683at2759"/>
<feature type="region of interest" description="Disordered" evidence="9">
    <location>
        <begin position="368"/>
        <end position="388"/>
    </location>
</feature>
<evidence type="ECO:0008006" key="17">
    <source>
        <dbReference type="Google" id="ProtNLM"/>
    </source>
</evidence>
<feature type="domain" description="UGGT thioredoxin-like" evidence="11">
    <location>
        <begin position="408"/>
        <end position="536"/>
    </location>
</feature>
<dbReference type="Pfam" id="PF18404">
    <property type="entry name" value="Glyco_transf_24"/>
    <property type="match status" value="1"/>
</dbReference>
<comment type="similarity">
    <text evidence="4">Belongs to the glycosyltransferase 8 family.</text>
</comment>
<dbReference type="Pfam" id="PF18403">
    <property type="entry name" value="Thioredoxin_15"/>
    <property type="match status" value="1"/>
</dbReference>
<evidence type="ECO:0000256" key="3">
    <source>
        <dbReference type="ARBA" id="ARBA00004922"/>
    </source>
</evidence>
<comment type="pathway">
    <text evidence="3">Protein modification; protein glycosylation.</text>
</comment>
<feature type="domain" description="UGGT thioredoxin-like" evidence="12">
    <location>
        <begin position="546"/>
        <end position="831"/>
    </location>
</feature>
<keyword evidence="8" id="KW-0325">Glycoprotein</keyword>
<dbReference type="GO" id="GO:0051082">
    <property type="term" value="F:unfolded protein binding"/>
    <property type="evidence" value="ECO:0007669"/>
    <property type="project" value="TreeGrafter"/>
</dbReference>
<dbReference type="GO" id="GO:0018279">
    <property type="term" value="P:protein N-linked glycosylation via asparagine"/>
    <property type="evidence" value="ECO:0007669"/>
    <property type="project" value="TreeGrafter"/>
</dbReference>
<evidence type="ECO:0000256" key="1">
    <source>
        <dbReference type="ARBA" id="ARBA00001913"/>
    </source>
</evidence>
<evidence type="ECO:0000259" key="10">
    <source>
        <dbReference type="Pfam" id="PF18400"/>
    </source>
</evidence>
<dbReference type="PANTHER" id="PTHR11226">
    <property type="entry name" value="UDP-GLUCOSE GLYCOPROTEIN:GLUCOSYLTRANSFERASE"/>
    <property type="match status" value="1"/>
</dbReference>
<dbReference type="CDD" id="cd06432">
    <property type="entry name" value="GT8_HUGT1_C_like"/>
    <property type="match status" value="1"/>
</dbReference>
<keyword evidence="16" id="KW-1185">Reference proteome</keyword>
<keyword evidence="6" id="KW-0732">Signal</keyword>
<dbReference type="InterPro" id="IPR029044">
    <property type="entry name" value="Nucleotide-diphossugar_trans"/>
</dbReference>
<dbReference type="InterPro" id="IPR040692">
    <property type="entry name" value="UGGT_TRXL_3"/>
</dbReference>
<dbReference type="InterPro" id="IPR040693">
    <property type="entry name" value="UGGT_TRXL_1"/>
</dbReference>
<dbReference type="InterPro" id="IPR040525">
    <property type="entry name" value="UGGT_TRXL_4"/>
</dbReference>
<dbReference type="GO" id="GO:0005788">
    <property type="term" value="C:endoplasmic reticulum lumen"/>
    <property type="evidence" value="ECO:0007669"/>
    <property type="project" value="UniProtKB-SubCell"/>
</dbReference>
<name>A0A4S4LG38_9AGAM</name>
<dbReference type="UniPathway" id="UPA00378"/>
<accession>A0A4S4LG38</accession>
<reference evidence="15 16" key="1">
    <citation type="submission" date="2019-02" db="EMBL/GenBank/DDBJ databases">
        <title>Genome sequencing of the rare red list fungi Bondarzewia mesenterica.</title>
        <authorList>
            <person name="Buettner E."/>
            <person name="Kellner H."/>
        </authorList>
    </citation>
    <scope>NUCLEOTIDE SEQUENCE [LARGE SCALE GENOMIC DNA]</scope>
    <source>
        <strain evidence="15 16">DSM 108281</strain>
    </source>
</reference>
<dbReference type="InterPro" id="IPR009448">
    <property type="entry name" value="UDP-g_GGtrans"/>
</dbReference>
<dbReference type="Proteomes" id="UP000310158">
    <property type="component" value="Unassembled WGS sequence"/>
</dbReference>
<evidence type="ECO:0000256" key="6">
    <source>
        <dbReference type="ARBA" id="ARBA00022729"/>
    </source>
</evidence>
<comment type="cofactor">
    <cofactor evidence="1">
        <name>Ca(2+)</name>
        <dbReference type="ChEBI" id="CHEBI:29108"/>
    </cofactor>
</comment>
<dbReference type="Pfam" id="PF18401">
    <property type="entry name" value="Thioredoxin_13"/>
    <property type="match status" value="1"/>
</dbReference>
<evidence type="ECO:0000256" key="9">
    <source>
        <dbReference type="SAM" id="MobiDB-lite"/>
    </source>
</evidence>
<feature type="domain" description="UGGT thioredoxin-like" evidence="10">
    <location>
        <begin position="157"/>
        <end position="340"/>
    </location>
</feature>
<keyword evidence="5" id="KW-0808">Transferase</keyword>
<dbReference type="Pfam" id="PF18400">
    <property type="entry name" value="Thioredoxin_12"/>
    <property type="match status" value="1"/>
</dbReference>
<evidence type="ECO:0000259" key="14">
    <source>
        <dbReference type="Pfam" id="PF18404"/>
    </source>
</evidence>
<feature type="domain" description="UDP-glucose:glycoprotein glucosyltransferase thioredoxin-like" evidence="13">
    <location>
        <begin position="868"/>
        <end position="1078"/>
    </location>
</feature>
<comment type="subcellular location">
    <subcellularLocation>
        <location evidence="2">Endoplasmic reticulum lumen</location>
    </subcellularLocation>
</comment>
<protein>
    <recommendedName>
        <fullName evidence="17">Glycosyltransferase family 24 protein</fullName>
    </recommendedName>
</protein>
<evidence type="ECO:0000259" key="11">
    <source>
        <dbReference type="Pfam" id="PF18401"/>
    </source>
</evidence>
<evidence type="ECO:0000256" key="7">
    <source>
        <dbReference type="ARBA" id="ARBA00022824"/>
    </source>
</evidence>
<dbReference type="EMBL" id="SGPL01000547">
    <property type="protein sequence ID" value="THH10819.1"/>
    <property type="molecule type" value="Genomic_DNA"/>
</dbReference>
<gene>
    <name evidence="15" type="ORF">EW146_g8252</name>
</gene>
<evidence type="ECO:0000256" key="4">
    <source>
        <dbReference type="ARBA" id="ARBA00006351"/>
    </source>
</evidence>
<sequence length="1719" mass="193542">MDREPRRWVNNAGCMNLKRFVDPSSCVPVEAELPVQTHRHEVGELRAWVERRRIFRYWKLRLWTPEKFEFEATFATFTAATRDMLSQPSGCNLMQRGALGSDIIPWTLEARKAVNSKPAIMRARHALSSLCVAAALIFCSDAASPLVKVSLRTSWPSPPFLLEVVETISLEDPDAFFPILDVITDPETSPSREPLLPEALQQLALQTAISLDFFIKTWRYNPAHIAESRDREACGSWVEWYGEVVCDIERLVHLAGSETIDNANASSPFSHSFSRPRTLPFDHIYPIPSRTLNRPPRTAILYASIESSNFLELHSYLMRMSSSPAPKIEYIFRPIPPTSRGNARTSLSGYGVTLDLKKMDYLALDDRHTSAGGSSAEDDELSENLESAAEPDPVISLLNQHPLKTAHEASEPLTEDELAQIGVQAIQIVYESSDPFATLKQLVQDFPRYASSLARRVVVNPELANEVHRNSFKAQAGASVVWLNGATVPDASMNPFSLLKKIRKERDIMLSLTSLGIEPHQALALITHPSIQAAHGTSGSALDGIFDASDRPEDGGLIIWWNDVEKDSRYARWPAGLHALMRPTYPGQIPVIRANLFNVVLVMDLSQTSSLYYLASTISNIINRGFPVRFGFVPAVESDEDVRMAKIIDYLVNNYGRARTMNFIKKVLQLPMAVQQMPEHVNWELVRSEFQDLIKVEDPKEGGVTMDFDTVTGNTIEELQSKVSSARAYAKRLGATMSSSPQGHVFFNGKHYDLDDVSTISSSFICGFTNMITDFHSNLANGNTEVSPISTRTPAVALKLYQGTLTEENAGDVSTYFYDLPTSQKSRNRHIFPSSNADGLVAYNMPEVIEKTDFVVRPAGFVYPPNINLVPFTIYVVADLDTEGGLSIMESALTYVGASRARLSFIHNPTSPLDGVEERNRVSWLISHLISQDALSGVHPARLLRALGYDTSIVTNDHEQIVLSPDAIFEELTGGVSLDDLDGVVYDDFVRSCRTMARALRLRPGDIALVVNGRLVGPVEPGDFTAEDFKTLENYEYLRRVEPVIRALGEVLPETAEYDQLPRATFADMVSMTSSIVSHIHIVDPSEGGLVNQPQMTRSQNYKLMESEYSGFEMGDNSTALYRFVVVLDPLSEQAQRYTSLFEWLSNFPLTHFAFYINAAPYRELPLKRFYRYNLMPRLVFDESGHEIPSTASFTDLPVEPIYTLDLDEPSSWLVRPKEALFDLDNIQLNVLSSDERQQGVEVMYELDYLIIGGHARDTLTSGPPRGVQLQLTSSAEPIDDTLVVANLGYLQFKAKPGVYRLEIREGRGREIFTMESVGNEGWESPTVEEVGNEITLTSFEGLTLYPRLARLPGMEQEDVLHIVEEPEPTNIISDIFSRVSSLFHPKVTVEVKSASPHADINIFTVASGLLYERFASIMILSVLRNTNHSVKFWFIENFLSPSFLEFIPHFAGEYGFKYELVTYKWPTWLRQQREKQRIIWAYKILFLDVLFPMDLDKVIFVDADQIVRADLKELIDLDLHGAPYGYTPMGDDNYEMEGFRFWKTGYWESFLRGRPYHISALYVVDLVRFRLMAAGDILRSHYQQLSADPNSLANLDQDLPNNLQLQVPIYSLHEDWLWCETWCSKDRLHRAKTIDLCQNPLTKEPKLSRARQIPEWEEYDAEIARFTRQLAVNGRIHSTAATADVNELANAGSSPVRVENSENEIGSEGVQAPTRDEL</sequence>
<dbReference type="Pfam" id="PF06427">
    <property type="entry name" value="UDP-g_GGTase"/>
    <property type="match status" value="1"/>
</dbReference>
<organism evidence="15 16">
    <name type="scientific">Bondarzewia mesenterica</name>
    <dbReference type="NCBI Taxonomy" id="1095465"/>
    <lineage>
        <taxon>Eukaryota</taxon>
        <taxon>Fungi</taxon>
        <taxon>Dikarya</taxon>
        <taxon>Basidiomycota</taxon>
        <taxon>Agaricomycotina</taxon>
        <taxon>Agaricomycetes</taxon>
        <taxon>Russulales</taxon>
        <taxon>Bondarzewiaceae</taxon>
        <taxon>Bondarzewia</taxon>
    </lineage>
</organism>
<dbReference type="InterPro" id="IPR040497">
    <property type="entry name" value="Glyco_transf_24"/>
</dbReference>
<dbReference type="InterPro" id="IPR040694">
    <property type="entry name" value="UGGT_TRXL_2"/>
</dbReference>
<feature type="region of interest" description="Disordered" evidence="9">
    <location>
        <begin position="1688"/>
        <end position="1719"/>
    </location>
</feature>
<evidence type="ECO:0000259" key="13">
    <source>
        <dbReference type="Pfam" id="PF18403"/>
    </source>
</evidence>
<dbReference type="Gene3D" id="3.90.550.10">
    <property type="entry name" value="Spore Coat Polysaccharide Biosynthesis Protein SpsA, Chain A"/>
    <property type="match status" value="1"/>
</dbReference>
<dbReference type="PANTHER" id="PTHR11226:SF0">
    <property type="entry name" value="UDP-GLUCOSE:GLYCOPROTEIN GLUCOSYLTRANSFERASE"/>
    <property type="match status" value="1"/>
</dbReference>
<evidence type="ECO:0000256" key="8">
    <source>
        <dbReference type="ARBA" id="ARBA00023180"/>
    </source>
</evidence>
<evidence type="ECO:0000313" key="16">
    <source>
        <dbReference type="Proteomes" id="UP000310158"/>
    </source>
</evidence>
<proteinExistence type="inferred from homology"/>
<evidence type="ECO:0000259" key="12">
    <source>
        <dbReference type="Pfam" id="PF18402"/>
    </source>
</evidence>
<evidence type="ECO:0000256" key="5">
    <source>
        <dbReference type="ARBA" id="ARBA00022679"/>
    </source>
</evidence>
<evidence type="ECO:0000313" key="15">
    <source>
        <dbReference type="EMBL" id="THH10819.1"/>
    </source>
</evidence>
<feature type="domain" description="Glucosyltransferase 24 catalytic" evidence="14">
    <location>
        <begin position="1401"/>
        <end position="1666"/>
    </location>
</feature>